<comment type="caution">
    <text evidence="2">The sequence shown here is derived from an EMBL/GenBank/DDBJ whole genome shotgun (WGS) entry which is preliminary data.</text>
</comment>
<feature type="region of interest" description="Disordered" evidence="1">
    <location>
        <begin position="53"/>
        <end position="80"/>
    </location>
</feature>
<reference evidence="2" key="1">
    <citation type="journal article" date="2014" name="Int. J. Syst. Evol. Microbiol.">
        <title>Complete genome sequence of Corynebacterium casei LMG S-19264T (=DSM 44701T), isolated from a smear-ripened cheese.</title>
        <authorList>
            <consortium name="US DOE Joint Genome Institute (JGI-PGF)"/>
            <person name="Walter F."/>
            <person name="Albersmeier A."/>
            <person name="Kalinowski J."/>
            <person name="Ruckert C."/>
        </authorList>
    </citation>
    <scope>NUCLEOTIDE SEQUENCE</scope>
    <source>
        <strain evidence="2">KCTC 42097</strain>
    </source>
</reference>
<feature type="compositionally biased region" description="Basic and acidic residues" evidence="1">
    <location>
        <begin position="57"/>
        <end position="67"/>
    </location>
</feature>
<proteinExistence type="predicted"/>
<keyword evidence="3" id="KW-1185">Reference proteome</keyword>
<dbReference type="AlphaFoldDB" id="A0A8J3GI23"/>
<reference evidence="2" key="2">
    <citation type="submission" date="2020-09" db="EMBL/GenBank/DDBJ databases">
        <authorList>
            <person name="Sun Q."/>
            <person name="Kim S."/>
        </authorList>
    </citation>
    <scope>NUCLEOTIDE SEQUENCE</scope>
    <source>
        <strain evidence="2">KCTC 42097</strain>
    </source>
</reference>
<gene>
    <name evidence="2" type="ORF">GCM10010136_25520</name>
</gene>
<evidence type="ECO:0000256" key="1">
    <source>
        <dbReference type="SAM" id="MobiDB-lite"/>
    </source>
</evidence>
<feature type="region of interest" description="Disordered" evidence="1">
    <location>
        <begin position="1"/>
        <end position="24"/>
    </location>
</feature>
<accession>A0A8J3GI23</accession>
<dbReference type="EMBL" id="BMZO01000008">
    <property type="protein sequence ID" value="GHC75507.1"/>
    <property type="molecule type" value="Genomic_DNA"/>
</dbReference>
<protein>
    <submittedName>
        <fullName evidence="2">Uncharacterized protein</fullName>
    </submittedName>
</protein>
<dbReference type="RefSeq" id="WP_189490752.1">
    <property type="nucleotide sequence ID" value="NZ_BMZO01000008.1"/>
</dbReference>
<organism evidence="2 3">
    <name type="scientific">Limoniibacter endophyticus</name>
    <dbReference type="NCBI Taxonomy" id="1565040"/>
    <lineage>
        <taxon>Bacteria</taxon>
        <taxon>Pseudomonadati</taxon>
        <taxon>Pseudomonadota</taxon>
        <taxon>Alphaproteobacteria</taxon>
        <taxon>Hyphomicrobiales</taxon>
        <taxon>Bartonellaceae</taxon>
        <taxon>Limoniibacter</taxon>
    </lineage>
</organism>
<sequence>MQIDAKDVFKRTTSSAEAKHETTTRTALKLIETERMENIAKTKRLRAARLAAEAQAEAEKKVEEKKPAKAPKKRTTKRAS</sequence>
<evidence type="ECO:0000313" key="2">
    <source>
        <dbReference type="EMBL" id="GHC75507.1"/>
    </source>
</evidence>
<dbReference type="Proteomes" id="UP000641137">
    <property type="component" value="Unassembled WGS sequence"/>
</dbReference>
<feature type="compositionally biased region" description="Basic and acidic residues" evidence="1">
    <location>
        <begin position="1"/>
        <end position="10"/>
    </location>
</feature>
<name>A0A8J3GI23_9HYPH</name>
<feature type="compositionally biased region" description="Basic residues" evidence="1">
    <location>
        <begin position="68"/>
        <end position="80"/>
    </location>
</feature>
<evidence type="ECO:0000313" key="3">
    <source>
        <dbReference type="Proteomes" id="UP000641137"/>
    </source>
</evidence>